<proteinExistence type="predicted"/>
<dbReference type="AlphaFoldDB" id="A0A9P0CRE0"/>
<dbReference type="Proteomes" id="UP001153636">
    <property type="component" value="Chromosome 13"/>
</dbReference>
<organism evidence="2 3">
    <name type="scientific">Psylliodes chrysocephalus</name>
    <dbReference type="NCBI Taxonomy" id="3402493"/>
    <lineage>
        <taxon>Eukaryota</taxon>
        <taxon>Metazoa</taxon>
        <taxon>Ecdysozoa</taxon>
        <taxon>Arthropoda</taxon>
        <taxon>Hexapoda</taxon>
        <taxon>Insecta</taxon>
        <taxon>Pterygota</taxon>
        <taxon>Neoptera</taxon>
        <taxon>Endopterygota</taxon>
        <taxon>Coleoptera</taxon>
        <taxon>Polyphaga</taxon>
        <taxon>Cucujiformia</taxon>
        <taxon>Chrysomeloidea</taxon>
        <taxon>Chrysomelidae</taxon>
        <taxon>Galerucinae</taxon>
        <taxon>Alticini</taxon>
        <taxon>Psylliodes</taxon>
    </lineage>
</organism>
<accession>A0A9P0CRE0</accession>
<evidence type="ECO:0000313" key="3">
    <source>
        <dbReference type="Proteomes" id="UP001153636"/>
    </source>
</evidence>
<dbReference type="OrthoDB" id="2419425at2759"/>
<keyword evidence="3" id="KW-1185">Reference proteome</keyword>
<evidence type="ECO:0000313" key="2">
    <source>
        <dbReference type="EMBL" id="CAH1102851.1"/>
    </source>
</evidence>
<evidence type="ECO:0000256" key="1">
    <source>
        <dbReference type="SAM" id="MobiDB-lite"/>
    </source>
</evidence>
<sequence length="139" mass="15820">MYKCNCGLTFTRIDNLHRHKNKSCKMISNRTGESSRGTKRSVTSSSDVLPVKNVRVVRVPQVHTHRTVDSQRNNGRCESCDVDIPTNQMSSHMRSLDHKEKACTIQGDGICLIQIAFKCRIASYRVKSDEKHIDYTGCY</sequence>
<feature type="region of interest" description="Disordered" evidence="1">
    <location>
        <begin position="26"/>
        <end position="45"/>
    </location>
</feature>
<gene>
    <name evidence="2" type="ORF">PSYICH_LOCUS3559</name>
</gene>
<reference evidence="2" key="1">
    <citation type="submission" date="2022-01" db="EMBL/GenBank/DDBJ databases">
        <authorList>
            <person name="King R."/>
        </authorList>
    </citation>
    <scope>NUCLEOTIDE SEQUENCE</scope>
</reference>
<name>A0A9P0CRE0_9CUCU</name>
<dbReference type="EMBL" id="OV651825">
    <property type="protein sequence ID" value="CAH1102851.1"/>
    <property type="molecule type" value="Genomic_DNA"/>
</dbReference>
<protein>
    <submittedName>
        <fullName evidence="2">Uncharacterized protein</fullName>
    </submittedName>
</protein>